<comment type="subunit">
    <text evidence="12">Heterodimer of a large membrane-associated beta subunit and a small pyruvoyl-containing alpha subunit.</text>
</comment>
<evidence type="ECO:0000256" key="7">
    <source>
        <dbReference type="ARBA" id="ARBA00023145"/>
    </source>
</evidence>
<dbReference type="GO" id="GO:0005886">
    <property type="term" value="C:plasma membrane"/>
    <property type="evidence" value="ECO:0007669"/>
    <property type="project" value="UniProtKB-SubCell"/>
</dbReference>
<dbReference type="PANTHER" id="PTHR10067:SF17">
    <property type="entry name" value="PHOSPHATIDYLSERINE DECARBOXYLASE PROENZYME 2"/>
    <property type="match status" value="1"/>
</dbReference>
<dbReference type="HAMAP" id="MF_00663">
    <property type="entry name" value="PS_decarb_PSD_B_type2"/>
    <property type="match status" value="1"/>
</dbReference>
<dbReference type="InterPro" id="IPR003817">
    <property type="entry name" value="PS_Dcarbxylase"/>
</dbReference>
<evidence type="ECO:0000256" key="1">
    <source>
        <dbReference type="ARBA" id="ARBA00005189"/>
    </source>
</evidence>
<evidence type="ECO:0000256" key="9">
    <source>
        <dbReference type="ARBA" id="ARBA00023239"/>
    </source>
</evidence>
<evidence type="ECO:0000256" key="8">
    <source>
        <dbReference type="ARBA" id="ARBA00023209"/>
    </source>
</evidence>
<feature type="site" description="Cleavage (non-hydrolytic); by autocatalysis" evidence="12">
    <location>
        <begin position="255"/>
        <end position="256"/>
    </location>
</feature>
<sequence>MIKYYNRRSKKYEIEHIAGDKYLKWIYSSPIGMKLLELIVKKKVFSKLYGYFCNTGLSRRKIYTFIKDFNIDMEESIDNIYDFKSFNDFFTRKLKKSARPTDKNSNILISPGDGRVLAYSNIDLNKLIQVKGYTYKLYDLIENKNIAEKFKSGNLIILRLAPVDYHRFHFIDNGTCSISHRIKGDYYSVNPISLKKIPEVFCKNERQWSILNSENFGDVLYVEIGATCVGSIVQTYTPQHKIYKGYEKGYFKFGGSTIILFFEKDKIAIDKDIIYQTNIGYETKVIMGEKIGTKYKL</sequence>
<feature type="active site" description="Charge relay system; for autoendoproteolytic cleavage activity" evidence="12">
    <location>
        <position position="256"/>
    </location>
</feature>
<keyword evidence="10 12" id="KW-1208">Phospholipid metabolism</keyword>
<evidence type="ECO:0000256" key="3">
    <source>
        <dbReference type="ARBA" id="ARBA00022516"/>
    </source>
</evidence>
<dbReference type="NCBIfam" id="TIGR00163">
    <property type="entry name" value="PS_decarb"/>
    <property type="match status" value="1"/>
</dbReference>
<feature type="chain" id="PRO_5023528147" description="Phosphatidylserine decarboxylase beta chain" evidence="12">
    <location>
        <begin position="1"/>
        <end position="255"/>
    </location>
</feature>
<evidence type="ECO:0000256" key="12">
    <source>
        <dbReference type="HAMAP-Rule" id="MF_00663"/>
    </source>
</evidence>
<keyword evidence="2 12" id="KW-1003">Cell membrane</keyword>
<dbReference type="UniPathway" id="UPA00558">
    <property type="reaction ID" value="UER00616"/>
</dbReference>
<evidence type="ECO:0000256" key="5">
    <source>
        <dbReference type="ARBA" id="ARBA00023098"/>
    </source>
</evidence>
<keyword evidence="14" id="KW-1185">Reference proteome</keyword>
<comment type="subcellular location">
    <subcellularLocation>
        <location evidence="12">Cell membrane</location>
        <topology evidence="12">Peripheral membrane protein</topology>
    </subcellularLocation>
</comment>
<dbReference type="GO" id="GO:0006646">
    <property type="term" value="P:phosphatidylethanolamine biosynthetic process"/>
    <property type="evidence" value="ECO:0007669"/>
    <property type="project" value="UniProtKB-UniRule"/>
</dbReference>
<feature type="active site" description="Charge relay system; for autoendoproteolytic cleavage activity" evidence="12">
    <location>
        <position position="113"/>
    </location>
</feature>
<accession>W6N4F6</accession>
<keyword evidence="8 12" id="KW-0594">Phospholipid biosynthesis</keyword>
<keyword evidence="4 12" id="KW-0210">Decarboxylase</keyword>
<proteinExistence type="inferred from homology"/>
<evidence type="ECO:0000313" key="14">
    <source>
        <dbReference type="Proteomes" id="UP000019482"/>
    </source>
</evidence>
<evidence type="ECO:0000313" key="13">
    <source>
        <dbReference type="EMBL" id="CDL90860.1"/>
    </source>
</evidence>
<feature type="active site" description="Schiff-base intermediate with substrate; via pyruvic acid; for decarboxylase activity" evidence="12">
    <location>
        <position position="256"/>
    </location>
</feature>
<dbReference type="Proteomes" id="UP000019482">
    <property type="component" value="Unassembled WGS sequence"/>
</dbReference>
<feature type="modified residue" description="Pyruvic acid (Ser); by autocatalysis" evidence="12">
    <location>
        <position position="256"/>
    </location>
</feature>
<dbReference type="NCBIfam" id="NF001941">
    <property type="entry name" value="PRK00723.1"/>
    <property type="match status" value="1"/>
</dbReference>
<name>W6N4F6_CLOTY</name>
<reference evidence="13 14" key="1">
    <citation type="journal article" date="2015" name="Genome Announc.">
        <title>Draft Genome Sequence of Clostridium tyrobutyricum Strain DIVETGP, Isolated from Cow's Milk for Grana Padano Production.</title>
        <authorList>
            <person name="Soggiu A."/>
            <person name="Piras C."/>
            <person name="Gaiarsa S."/>
            <person name="Sassera D."/>
            <person name="Roncada P."/>
            <person name="Bendixen E."/>
            <person name="Brasca M."/>
            <person name="Bonizzi L."/>
        </authorList>
    </citation>
    <scope>NUCLEOTIDE SEQUENCE [LARGE SCALE GENOMIC DNA]</scope>
    <source>
        <strain evidence="13 14">DIVETGP</strain>
    </source>
</reference>
<dbReference type="EMBL" id="CBXI010000012">
    <property type="protein sequence ID" value="CDL90860.1"/>
    <property type="molecule type" value="Genomic_DNA"/>
</dbReference>
<keyword evidence="7 12" id="KW-0865">Zymogen</keyword>
<comment type="pathway">
    <text evidence="12">Phospholipid metabolism; phosphatidylethanolamine biosynthesis; phosphatidylethanolamine from CDP-diacylglycerol: step 2/2.</text>
</comment>
<evidence type="ECO:0000256" key="4">
    <source>
        <dbReference type="ARBA" id="ARBA00022793"/>
    </source>
</evidence>
<dbReference type="InterPro" id="IPR033177">
    <property type="entry name" value="PSD-B"/>
</dbReference>
<dbReference type="Pfam" id="PF02666">
    <property type="entry name" value="PS_Dcarbxylase"/>
    <property type="match status" value="1"/>
</dbReference>
<comment type="caution">
    <text evidence="13">The sequence shown here is derived from an EMBL/GenBank/DDBJ whole genome shotgun (WGS) entry which is preliminary data.</text>
</comment>
<evidence type="ECO:0000256" key="6">
    <source>
        <dbReference type="ARBA" id="ARBA00023136"/>
    </source>
</evidence>
<dbReference type="InterPro" id="IPR033179">
    <property type="entry name" value="PSD_type2_pro"/>
</dbReference>
<evidence type="ECO:0000256" key="11">
    <source>
        <dbReference type="ARBA" id="ARBA00023317"/>
    </source>
</evidence>
<dbReference type="OrthoDB" id="9802030at2"/>
<dbReference type="AlphaFoldDB" id="W6N4F6"/>
<evidence type="ECO:0000256" key="2">
    <source>
        <dbReference type="ARBA" id="ARBA00022475"/>
    </source>
</evidence>
<dbReference type="PANTHER" id="PTHR10067">
    <property type="entry name" value="PHOSPHATIDYLSERINE DECARBOXYLASE"/>
    <property type="match status" value="1"/>
</dbReference>
<feature type="chain" id="PRO_5023528148" description="Phosphatidylserine decarboxylase alpha chain" evidence="12">
    <location>
        <begin position="256"/>
        <end position="297"/>
    </location>
</feature>
<dbReference type="EC" id="4.1.1.65" evidence="12"/>
<dbReference type="GO" id="GO:0004609">
    <property type="term" value="F:phosphatidylserine decarboxylase activity"/>
    <property type="evidence" value="ECO:0007669"/>
    <property type="project" value="UniProtKB-UniRule"/>
</dbReference>
<organism evidence="13 14">
    <name type="scientific">Clostridium tyrobutyricum DIVETGP</name>
    <dbReference type="NCBI Taxonomy" id="1408889"/>
    <lineage>
        <taxon>Bacteria</taxon>
        <taxon>Bacillati</taxon>
        <taxon>Bacillota</taxon>
        <taxon>Clostridia</taxon>
        <taxon>Eubacteriales</taxon>
        <taxon>Clostridiaceae</taxon>
        <taxon>Clostridium</taxon>
    </lineage>
</organism>
<comment type="pathway">
    <text evidence="1">Lipid metabolism.</text>
</comment>
<comment type="cofactor">
    <cofactor evidence="12">
        <name>pyruvate</name>
        <dbReference type="ChEBI" id="CHEBI:15361"/>
    </cofactor>
    <text evidence="12">Binds 1 pyruvoyl group covalently per subunit.</text>
</comment>
<comment type="similarity">
    <text evidence="12">Belongs to the phosphatidylserine decarboxylase family. PSD-B subfamily. Prokaryotic type II sub-subfamily.</text>
</comment>
<evidence type="ECO:0000256" key="10">
    <source>
        <dbReference type="ARBA" id="ARBA00023264"/>
    </source>
</evidence>
<dbReference type="RefSeq" id="WP_017752414.1">
    <property type="nucleotide sequence ID" value="NZ_CBXI010000012.1"/>
</dbReference>
<comment type="function">
    <text evidence="12">Catalyzes the formation of phosphatidylethanolamine (PtdEtn) from phosphatidylserine (PtdSer).</text>
</comment>
<dbReference type="GeneID" id="29418878"/>
<gene>
    <name evidence="12" type="primary">psd</name>
    <name evidence="13" type="ORF">CTDIVETGP_0930</name>
</gene>
<comment type="catalytic activity">
    <reaction evidence="12">
        <text>a 1,2-diacyl-sn-glycero-3-phospho-L-serine + H(+) = a 1,2-diacyl-sn-glycero-3-phosphoethanolamine + CO2</text>
        <dbReference type="Rhea" id="RHEA:20828"/>
        <dbReference type="ChEBI" id="CHEBI:15378"/>
        <dbReference type="ChEBI" id="CHEBI:16526"/>
        <dbReference type="ChEBI" id="CHEBI:57262"/>
        <dbReference type="ChEBI" id="CHEBI:64612"/>
        <dbReference type="EC" id="4.1.1.65"/>
    </reaction>
</comment>
<keyword evidence="11 12" id="KW-0670">Pyruvate</keyword>
<feature type="active site" description="Charge relay system; for autoendoproteolytic cleavage activity" evidence="12">
    <location>
        <position position="169"/>
    </location>
</feature>
<keyword evidence="3 12" id="KW-0444">Lipid biosynthesis</keyword>
<comment type="PTM">
    <text evidence="12">Is synthesized initially as an inactive proenzyme. Formation of the active enzyme involves a self-maturation process in which the active site pyruvoyl group is generated from an internal serine residue via an autocatalytic post-translational modification. Two non-identical subunits are generated from the proenzyme in this reaction, and the pyruvate is formed at the N-terminus of the alpha chain, which is derived from the carboxyl end of the proenzyme. The autoendoproteolytic cleavage occurs by a canonical serine protease mechanism, in which the side chain hydroxyl group of the serine supplies its oxygen atom to form the C-terminus of the beta chain, while the remainder of the serine residue undergoes an oxidative deamination to produce ammonia and the pyruvoyl prosthetic group on the alpha chain. During this reaction, the Ser that is part of the protease active site of the proenzyme becomes the pyruvoyl prosthetic group, which constitutes an essential element of the active site of the mature decarboxylase.</text>
</comment>
<keyword evidence="9 12" id="KW-0456">Lyase</keyword>
<keyword evidence="5 12" id="KW-0443">Lipid metabolism</keyword>
<protein>
    <recommendedName>
        <fullName evidence="12">Phosphatidylserine decarboxylase proenzyme</fullName>
        <ecNumber evidence="12">4.1.1.65</ecNumber>
    </recommendedName>
    <component>
        <recommendedName>
            <fullName evidence="12">Phosphatidylserine decarboxylase alpha chain</fullName>
        </recommendedName>
    </component>
    <component>
        <recommendedName>
            <fullName evidence="12">Phosphatidylserine decarboxylase beta chain</fullName>
        </recommendedName>
    </component>
</protein>
<keyword evidence="6 12" id="KW-0472">Membrane</keyword>